<reference evidence="1" key="1">
    <citation type="submission" date="2023-06" db="EMBL/GenBank/DDBJ databases">
        <title>Genome-scale phylogeny and comparative genomics of the fungal order Sordariales.</title>
        <authorList>
            <consortium name="Lawrence Berkeley National Laboratory"/>
            <person name="Hensen N."/>
            <person name="Bonometti L."/>
            <person name="Westerberg I."/>
            <person name="Brannstrom I.O."/>
            <person name="Guillou S."/>
            <person name="Cros-Aarteil S."/>
            <person name="Calhoun S."/>
            <person name="Haridas S."/>
            <person name="Kuo A."/>
            <person name="Mondo S."/>
            <person name="Pangilinan J."/>
            <person name="Riley R."/>
            <person name="Labutti K."/>
            <person name="Andreopoulos B."/>
            <person name="Lipzen A."/>
            <person name="Chen C."/>
            <person name="Yanf M."/>
            <person name="Daum C."/>
            <person name="Ng V."/>
            <person name="Clum A."/>
            <person name="Steindorff A."/>
            <person name="Ohm R."/>
            <person name="Martin F."/>
            <person name="Silar P."/>
            <person name="Natvig D."/>
            <person name="Lalanne C."/>
            <person name="Gautier V."/>
            <person name="Ament-Velasquez S.L."/>
            <person name="Kruys A."/>
            <person name="Hutchinson M.I."/>
            <person name="Powell A.J."/>
            <person name="Barry K."/>
            <person name="Miller A.N."/>
            <person name="Grigoriev I.V."/>
            <person name="Debuchy R."/>
            <person name="Gladieux P."/>
            <person name="Thoren M.H."/>
            <person name="Johannesson H."/>
        </authorList>
    </citation>
    <scope>NUCLEOTIDE SEQUENCE</scope>
    <source>
        <strain evidence="1">8032-3</strain>
    </source>
</reference>
<dbReference type="GeneID" id="85312254"/>
<dbReference type="InterPro" id="IPR011009">
    <property type="entry name" value="Kinase-like_dom_sf"/>
</dbReference>
<proteinExistence type="predicted"/>
<keyword evidence="2" id="KW-1185">Reference proteome</keyword>
<gene>
    <name evidence="1" type="ORF">QBC33DRAFT_550283</name>
</gene>
<evidence type="ECO:0000313" key="1">
    <source>
        <dbReference type="EMBL" id="KAK1763280.1"/>
    </source>
</evidence>
<evidence type="ECO:0008006" key="3">
    <source>
        <dbReference type="Google" id="ProtNLM"/>
    </source>
</evidence>
<dbReference type="AlphaFoldDB" id="A0AAJ0BRR8"/>
<organism evidence="1 2">
    <name type="scientific">Phialemonium atrogriseum</name>
    <dbReference type="NCBI Taxonomy" id="1093897"/>
    <lineage>
        <taxon>Eukaryota</taxon>
        <taxon>Fungi</taxon>
        <taxon>Dikarya</taxon>
        <taxon>Ascomycota</taxon>
        <taxon>Pezizomycotina</taxon>
        <taxon>Sordariomycetes</taxon>
        <taxon>Sordariomycetidae</taxon>
        <taxon>Cephalothecales</taxon>
        <taxon>Cephalothecaceae</taxon>
        <taxon>Phialemonium</taxon>
    </lineage>
</organism>
<accession>A0AAJ0BRR8</accession>
<name>A0AAJ0BRR8_9PEZI</name>
<dbReference type="SUPFAM" id="SSF56112">
    <property type="entry name" value="Protein kinase-like (PK-like)"/>
    <property type="match status" value="1"/>
</dbReference>
<dbReference type="RefSeq" id="XP_060279493.1">
    <property type="nucleotide sequence ID" value="XM_060429067.1"/>
</dbReference>
<protein>
    <recommendedName>
        <fullName evidence="3">Protein kinase domain-containing protein</fullName>
    </recommendedName>
</protein>
<comment type="caution">
    <text evidence="1">The sequence shown here is derived from an EMBL/GenBank/DDBJ whole genome shotgun (WGS) entry which is preliminary data.</text>
</comment>
<dbReference type="Proteomes" id="UP001244011">
    <property type="component" value="Unassembled WGS sequence"/>
</dbReference>
<evidence type="ECO:0000313" key="2">
    <source>
        <dbReference type="Proteomes" id="UP001244011"/>
    </source>
</evidence>
<dbReference type="EMBL" id="MU839029">
    <property type="protein sequence ID" value="KAK1763280.1"/>
    <property type="molecule type" value="Genomic_DNA"/>
</dbReference>
<dbReference type="Gene3D" id="1.10.510.10">
    <property type="entry name" value="Transferase(Phosphotransferase) domain 1"/>
    <property type="match status" value="1"/>
</dbReference>
<sequence>MSTTSRRRLSGIGTMPRMRHLATELNRQHTVETTVYRRLHAHQGRQIPQLYASVDVDMALPATATPWQRKNLFSIRGLLMEYIPGFTLANLVVSAPRSSWQEIVIQAVREVQILGDYEIANEDVRPENFLVAPPQECDNNNYNSNSSPGQSFHYPTGYRVVMIDFAMCRFREPDMTDLQWERLKCNLEEENAVGLLMKKKLANQGFELQYRESGRYSQFAEGEEEVEDGMVAFLRSGGRNKKREPLREMSV</sequence>